<organism evidence="4 5">
    <name type="scientific">Paramecium primaurelia</name>
    <dbReference type="NCBI Taxonomy" id="5886"/>
    <lineage>
        <taxon>Eukaryota</taxon>
        <taxon>Sar</taxon>
        <taxon>Alveolata</taxon>
        <taxon>Ciliophora</taxon>
        <taxon>Intramacronucleata</taxon>
        <taxon>Oligohymenophorea</taxon>
        <taxon>Peniculida</taxon>
        <taxon>Parameciidae</taxon>
        <taxon>Paramecium</taxon>
    </lineage>
</organism>
<evidence type="ECO:0000256" key="2">
    <source>
        <dbReference type="SAM" id="MobiDB-lite"/>
    </source>
</evidence>
<feature type="compositionally biased region" description="Low complexity" evidence="2">
    <location>
        <begin position="339"/>
        <end position="351"/>
    </location>
</feature>
<protein>
    <recommendedName>
        <fullName evidence="3">Cyclic nucleotide-binding domain-containing protein</fullName>
    </recommendedName>
</protein>
<dbReference type="EMBL" id="CAJJDM010000022">
    <property type="protein sequence ID" value="CAD8056370.1"/>
    <property type="molecule type" value="Genomic_DNA"/>
</dbReference>
<dbReference type="PROSITE" id="PS50042">
    <property type="entry name" value="CNMP_BINDING_3"/>
    <property type="match status" value="1"/>
</dbReference>
<feature type="coiled-coil region" evidence="1">
    <location>
        <begin position="242"/>
        <end position="269"/>
    </location>
</feature>
<sequence>MKQKNKMQLPCCKNHDFCGMKYDFHESDKSQIQIQEERALSANIDQFRQSRGISGERQINLNQMTEQALDDWYCQSQNRPMEQLLNNKKRFYVPQQYAEELKSRYRLPTTQKGIKEYLFTDQISKNEKYIIQNGESILNPKNLLFNHTKLEPKIILFGQPIQEREDKKLKRKQVGSRRRGVLLQSDENYRRLSSVDNQSRRFSIHEQPTNQNQQQRTIENHIFLQNYENITRNYTKNEEVPLSFAYKEINQLQQQIEKQEKVKQPEENQIIKCENSQQEKQMIDNNFKSMMKFHQKEQAEIRKQLNQAVQSIKQLINPDSEQEQKISNLNLIPKPFQYTQTQQSQNQITNTDKISQGHQTKKNSETRTRIHTIDDMESSLLTSDMIKYIKYSRNNEDHPINKQKFAGNLVDKINHKLVKEEKLKMCETDSIDYKPHQASIKQTRQIRSSVQQNRKISSVSRRTTINNNNLNMSLSLNKSNQSQNVTKQIIAWYNNDSQNQNESKQQDQNSNIPEIKQLFNYINQGRSENVEINEEEDLIYIQQLINPPIPNKSIMLSNKQSDISVANSKQLIQKTNQLLNCNSETRIKYKTELVNFNALLDEKYEKQQEDKYFWYNKGIKHIKDNIETALHCFKQALITNPLDSNAVQLVAIIYEKMGKIMTAKKWFQLALQFTETNQLKFRYALCLYKTGSFKASQQLLDLIIQNDNSKDRSLYVYLRGICAKRMFNLERAAEDYKIVKESSRATNYSLCIHFMLAVLFSQKRQLEIKFNPLVFCEFHKLVTSIIEQDVYIENLVKFWINQSWVREEELLIELKQTSFFKRIATSILRVFLKKMKLIVVEKDNVIFPKENEVHIIVAGNVNVYDHRVQYKRPDIIANYKQGDILGCPDKDNGLCNISDIWFLTQTRLELISIQKNYFEELWEAQQQMEGIELLTRLQQLSIFKGVSILTLYKLVYELMQKCILKKNTVLFNDGSYQENFEYIHLRKQTKATIQMTHRLIDQYKHCHFQSKLKKLVIKYKHKIDQLKYNRMHLEGFYIMLSGMCEIENPNGFNNYYIKYGDYFGETLMFNTKGFNSFGRIRAFQNNVTILKLSRFHFNKIPTLDLKIMEKNCEKRQEILDLDRIYKQRQKIKEIHNQKQHQPYN</sequence>
<feature type="domain" description="Cyclic nucleotide-binding" evidence="3">
    <location>
        <begin position="1034"/>
        <end position="1100"/>
    </location>
</feature>
<evidence type="ECO:0000313" key="5">
    <source>
        <dbReference type="Proteomes" id="UP000688137"/>
    </source>
</evidence>
<evidence type="ECO:0000313" key="4">
    <source>
        <dbReference type="EMBL" id="CAD8056370.1"/>
    </source>
</evidence>
<evidence type="ECO:0000256" key="1">
    <source>
        <dbReference type="SAM" id="Coils"/>
    </source>
</evidence>
<dbReference type="InterPro" id="IPR000595">
    <property type="entry name" value="cNMP-bd_dom"/>
</dbReference>
<keyword evidence="5" id="KW-1185">Reference proteome</keyword>
<comment type="caution">
    <text evidence="4">The sequence shown here is derived from an EMBL/GenBank/DDBJ whole genome shotgun (WGS) entry which is preliminary data.</text>
</comment>
<dbReference type="Proteomes" id="UP000688137">
    <property type="component" value="Unassembled WGS sequence"/>
</dbReference>
<dbReference type="OMA" id="NCNSETR"/>
<proteinExistence type="predicted"/>
<reference evidence="4" key="1">
    <citation type="submission" date="2021-01" db="EMBL/GenBank/DDBJ databases">
        <authorList>
            <consortium name="Genoscope - CEA"/>
            <person name="William W."/>
        </authorList>
    </citation>
    <scope>NUCLEOTIDE SEQUENCE</scope>
</reference>
<accession>A0A8S1KLW0</accession>
<keyword evidence="1" id="KW-0175">Coiled coil</keyword>
<evidence type="ECO:0000259" key="3">
    <source>
        <dbReference type="PROSITE" id="PS50042"/>
    </source>
</evidence>
<gene>
    <name evidence="4" type="ORF">PPRIM_AZ9-3.1.T0240278</name>
</gene>
<dbReference type="AlphaFoldDB" id="A0A8S1KLW0"/>
<feature type="region of interest" description="Disordered" evidence="2">
    <location>
        <begin position="339"/>
        <end position="366"/>
    </location>
</feature>
<name>A0A8S1KLW0_PARPR</name>